<dbReference type="RefSeq" id="WP_212826833.1">
    <property type="nucleotide sequence ID" value="NZ_AP023359.1"/>
</dbReference>
<protein>
    <recommendedName>
        <fullName evidence="3">DUF2795 domain-containing protein</fullName>
    </recommendedName>
</protein>
<evidence type="ECO:0000313" key="1">
    <source>
        <dbReference type="EMBL" id="BCJ66614.1"/>
    </source>
</evidence>
<dbReference type="AlphaFoldDB" id="A0A810N1V9"/>
<evidence type="ECO:0008006" key="3">
    <source>
        <dbReference type="Google" id="ProtNLM"/>
    </source>
</evidence>
<organism evidence="1 2">
    <name type="scientific">Polymorphospora rubra</name>
    <dbReference type="NCBI Taxonomy" id="338584"/>
    <lineage>
        <taxon>Bacteria</taxon>
        <taxon>Bacillati</taxon>
        <taxon>Actinomycetota</taxon>
        <taxon>Actinomycetes</taxon>
        <taxon>Micromonosporales</taxon>
        <taxon>Micromonosporaceae</taxon>
        <taxon>Polymorphospora</taxon>
    </lineage>
</organism>
<dbReference type="EMBL" id="AP023359">
    <property type="protein sequence ID" value="BCJ66614.1"/>
    <property type="molecule type" value="Genomic_DNA"/>
</dbReference>
<accession>A0A810N1V9</accession>
<name>A0A810N1V9_9ACTN</name>
<proteinExistence type="predicted"/>
<dbReference type="InterPro" id="IPR021527">
    <property type="entry name" value="DUF2795"/>
</dbReference>
<evidence type="ECO:0000313" key="2">
    <source>
        <dbReference type="Proteomes" id="UP000680866"/>
    </source>
</evidence>
<dbReference type="Pfam" id="PF11387">
    <property type="entry name" value="DUF2795"/>
    <property type="match status" value="1"/>
</dbReference>
<sequence length="63" mass="6880">MTSQPLPWEEQLSGLDYPVSKEDLIRRAQENGADTKTLQALRSLPADRFGSPAEVTGALGPLR</sequence>
<dbReference type="KEGG" id="pry:Prubr_36350"/>
<gene>
    <name evidence="1" type="ORF">Prubr_36350</name>
</gene>
<keyword evidence="2" id="KW-1185">Reference proteome</keyword>
<reference evidence="1" key="1">
    <citation type="submission" date="2020-08" db="EMBL/GenBank/DDBJ databases">
        <title>Whole genome shotgun sequence of Polymorphospora rubra NBRC 101157.</title>
        <authorList>
            <person name="Komaki H."/>
            <person name="Tamura T."/>
        </authorList>
    </citation>
    <scope>NUCLEOTIDE SEQUENCE</scope>
    <source>
        <strain evidence="1">NBRC 101157</strain>
    </source>
</reference>
<dbReference type="Proteomes" id="UP000680866">
    <property type="component" value="Chromosome"/>
</dbReference>